<evidence type="ECO:0000256" key="8">
    <source>
        <dbReference type="HAMAP-Rule" id="MF_02204"/>
    </source>
</evidence>
<dbReference type="InterPro" id="IPR014169">
    <property type="entry name" value="Pal_lipo_C"/>
</dbReference>
<dbReference type="InterPro" id="IPR006690">
    <property type="entry name" value="OMPA-like_CS"/>
</dbReference>
<evidence type="ECO:0000256" key="5">
    <source>
        <dbReference type="ARBA" id="ARBA00023237"/>
    </source>
</evidence>
<dbReference type="PROSITE" id="PS01068">
    <property type="entry name" value="OMPA_1"/>
    <property type="match status" value="1"/>
</dbReference>
<comment type="subunit">
    <text evidence="8">The Tol-Pal system is composed of five core proteins: the inner membrane proteins TolA, TolQ and TolR, the periplasmic protein TolB and the outer membrane protein Pal. They form a network linking the inner and outer membranes and the peptidoglycan layer.</text>
</comment>
<dbReference type="PANTHER" id="PTHR30329:SF21">
    <property type="entry name" value="LIPOPROTEIN YIAD-RELATED"/>
    <property type="match status" value="1"/>
</dbReference>
<keyword evidence="5 8" id="KW-0998">Cell outer membrane</keyword>
<gene>
    <name evidence="8 11" type="primary">pal</name>
    <name evidence="11" type="ORF">CFE62_001730</name>
</gene>
<keyword evidence="6 8" id="KW-0449">Lipoprotein</keyword>
<organism evidence="11 12">
    <name type="scientific">Candidatus Aquirickettsiella gammari</name>
    <dbReference type="NCBI Taxonomy" id="2016198"/>
    <lineage>
        <taxon>Bacteria</taxon>
        <taxon>Pseudomonadati</taxon>
        <taxon>Pseudomonadota</taxon>
        <taxon>Gammaproteobacteria</taxon>
        <taxon>Legionellales</taxon>
        <taxon>Coxiellaceae</taxon>
        <taxon>Candidatus Aquirickettsiella</taxon>
    </lineage>
</organism>
<evidence type="ECO:0000259" key="10">
    <source>
        <dbReference type="PROSITE" id="PS51123"/>
    </source>
</evidence>
<keyword evidence="2 8" id="KW-0732">Signal</keyword>
<comment type="function">
    <text evidence="8">Part of the Tol-Pal system, which plays a role in outer membrane invagination during cell division and is important for maintaining outer membrane integrity.</text>
</comment>
<keyword evidence="12" id="KW-1185">Reference proteome</keyword>
<dbReference type="AlphaFoldDB" id="A0A370CKZ6"/>
<evidence type="ECO:0000313" key="11">
    <source>
        <dbReference type="EMBL" id="RDH40877.1"/>
    </source>
</evidence>
<dbReference type="InterPro" id="IPR050330">
    <property type="entry name" value="Bact_OuterMem_StrucFunc"/>
</dbReference>
<dbReference type="GO" id="GO:0009279">
    <property type="term" value="C:cell outer membrane"/>
    <property type="evidence" value="ECO:0007669"/>
    <property type="project" value="UniProtKB-SubCell"/>
</dbReference>
<evidence type="ECO:0000256" key="6">
    <source>
        <dbReference type="ARBA" id="ARBA00023288"/>
    </source>
</evidence>
<dbReference type="CDD" id="cd07185">
    <property type="entry name" value="OmpA_C-like"/>
    <property type="match status" value="1"/>
</dbReference>
<evidence type="ECO:0000256" key="7">
    <source>
        <dbReference type="ARBA" id="ARBA00023306"/>
    </source>
</evidence>
<sequence length="182" mass="20111">MLIKKFLKISVIAGTCFILAACSTDEKSELTDASMEANKADSALTQGAGDINAYYGDENSCHPMQVGNQIYYFDFDKSFIRGEDMASLQVQAHYLISHPEAKILVAGNTDERGSREYNIGLGQRRALSIQQFLVANGVSERQILTVSYGAEKPVAFGHSEADYAKNRRANLQYQTPIITDRT</sequence>
<dbReference type="InterPro" id="IPR006665">
    <property type="entry name" value="OmpA-like"/>
</dbReference>
<comment type="subcellular location">
    <subcellularLocation>
        <location evidence="8">Cell outer membrane</location>
        <topology evidence="8">Lipid-anchor</topology>
    </subcellularLocation>
</comment>
<evidence type="ECO:0000313" key="12">
    <source>
        <dbReference type="Proteomes" id="UP000226429"/>
    </source>
</evidence>
<dbReference type="GO" id="GO:0051301">
    <property type="term" value="P:cell division"/>
    <property type="evidence" value="ECO:0007669"/>
    <property type="project" value="UniProtKB-UniRule"/>
</dbReference>
<proteinExistence type="inferred from homology"/>
<evidence type="ECO:0000256" key="2">
    <source>
        <dbReference type="ARBA" id="ARBA00022729"/>
    </source>
</evidence>
<dbReference type="PRINTS" id="PR01021">
    <property type="entry name" value="OMPADOMAIN"/>
</dbReference>
<keyword evidence="3 8" id="KW-0472">Membrane</keyword>
<dbReference type="InterPro" id="IPR039001">
    <property type="entry name" value="Pal"/>
</dbReference>
<dbReference type="InterPro" id="IPR036737">
    <property type="entry name" value="OmpA-like_sf"/>
</dbReference>
<evidence type="ECO:0000256" key="1">
    <source>
        <dbReference type="ARBA" id="ARBA00022618"/>
    </source>
</evidence>
<accession>A0A370CKZ6</accession>
<dbReference type="PROSITE" id="PS51257">
    <property type="entry name" value="PROKAR_LIPOPROTEIN"/>
    <property type="match status" value="1"/>
</dbReference>
<dbReference type="Pfam" id="PF00691">
    <property type="entry name" value="OmpA"/>
    <property type="match status" value="1"/>
</dbReference>
<feature type="signal peptide" evidence="9">
    <location>
        <begin position="1"/>
        <end position="20"/>
    </location>
</feature>
<dbReference type="PANTHER" id="PTHR30329">
    <property type="entry name" value="STATOR ELEMENT OF FLAGELLAR MOTOR COMPLEX"/>
    <property type="match status" value="1"/>
</dbReference>
<comment type="caution">
    <text evidence="11">The sequence shown here is derived from an EMBL/GenBank/DDBJ whole genome shotgun (WGS) entry which is preliminary data.</text>
</comment>
<dbReference type="Gene3D" id="3.30.1330.60">
    <property type="entry name" value="OmpA-like domain"/>
    <property type="match status" value="1"/>
</dbReference>
<evidence type="ECO:0000256" key="9">
    <source>
        <dbReference type="SAM" id="SignalP"/>
    </source>
</evidence>
<feature type="domain" description="OmpA-like" evidence="10">
    <location>
        <begin position="66"/>
        <end position="177"/>
    </location>
</feature>
<name>A0A370CKZ6_9COXI</name>
<protein>
    <recommendedName>
        <fullName evidence="8">Peptidoglycan-associated lipoprotein</fullName>
        <shortName evidence="8">PAL</shortName>
    </recommendedName>
</protein>
<reference evidence="11 12" key="2">
    <citation type="journal article" date="2018" name="J. Invertebr. Pathol.">
        <title>'Candidatus Aquirickettsiella gammari' (Gammaproteobacteria: Legionellales: Coxiellaceae): A bacterial pathogen of the freshwater crustacean Gammarus fossarum (Malacostraca: Amphipoda).</title>
        <authorList>
            <person name="Bojko J."/>
            <person name="Dunn A.M."/>
            <person name="Stebbing P.D."/>
            <person name="van Aerle R."/>
            <person name="Bacela-Spychalska K."/>
            <person name="Bean T.P."/>
            <person name="Urrutia A."/>
            <person name="Stentiford G.D."/>
        </authorList>
    </citation>
    <scope>NUCLEOTIDE SEQUENCE [LARGE SCALE GENOMIC DNA]</scope>
    <source>
        <strain evidence="11">RA15029</strain>
    </source>
</reference>
<keyword evidence="7 8" id="KW-0131">Cell cycle</keyword>
<evidence type="ECO:0000256" key="3">
    <source>
        <dbReference type="ARBA" id="ARBA00023136"/>
    </source>
</evidence>
<dbReference type="SUPFAM" id="SSF103088">
    <property type="entry name" value="OmpA-like"/>
    <property type="match status" value="1"/>
</dbReference>
<dbReference type="Proteomes" id="UP000226429">
    <property type="component" value="Unassembled WGS sequence"/>
</dbReference>
<comment type="similarity">
    <text evidence="8">Belongs to the Pal lipoprotein family.</text>
</comment>
<evidence type="ECO:0000256" key="4">
    <source>
        <dbReference type="ARBA" id="ARBA00023139"/>
    </source>
</evidence>
<dbReference type="PROSITE" id="PS51123">
    <property type="entry name" value="OMPA_2"/>
    <property type="match status" value="1"/>
</dbReference>
<reference evidence="11 12" key="1">
    <citation type="journal article" date="2017" name="Int. J. Syst. Evol. Microbiol.">
        <title>Aquarickettsiella crustaci n. gen. n. sp. (Gammaproteobacteria: Legionellales: Coxiellaceae); a bacterial pathogen of the freshwater crustacean: Gammarus fossarum (Malacostraca: Amphipoda).</title>
        <authorList>
            <person name="Bojko J."/>
            <person name="Dunn A.M."/>
            <person name="Stebbing P.D."/>
            <person name="Van Aerle R."/>
            <person name="Bacela-Spychalska K."/>
            <person name="Bean T.P."/>
            <person name="Stentiford G.D."/>
        </authorList>
    </citation>
    <scope>NUCLEOTIDE SEQUENCE [LARGE SCALE GENOMIC DNA]</scope>
    <source>
        <strain evidence="11">RA15029</strain>
    </source>
</reference>
<dbReference type="EMBL" id="NMOS02000003">
    <property type="protein sequence ID" value="RDH40877.1"/>
    <property type="molecule type" value="Genomic_DNA"/>
</dbReference>
<dbReference type="InterPro" id="IPR006664">
    <property type="entry name" value="OMP_bac"/>
</dbReference>
<keyword evidence="1 8" id="KW-0132">Cell division</keyword>
<dbReference type="NCBIfam" id="TIGR02802">
    <property type="entry name" value="Pal_lipo"/>
    <property type="match status" value="1"/>
</dbReference>
<dbReference type="HAMAP" id="MF_02204">
    <property type="entry name" value="Pal"/>
    <property type="match status" value="1"/>
</dbReference>
<keyword evidence="4 8" id="KW-0564">Palmitate</keyword>
<feature type="chain" id="PRO_5016969210" description="Peptidoglycan-associated lipoprotein" evidence="9">
    <location>
        <begin position="21"/>
        <end position="182"/>
    </location>
</feature>